<gene>
    <name evidence="1" type="ORF">NIES2119_16020</name>
</gene>
<dbReference type="OrthoDB" id="1521695at2"/>
<evidence type="ECO:0000313" key="1">
    <source>
        <dbReference type="EMBL" id="OKH36545.1"/>
    </source>
</evidence>
<protein>
    <submittedName>
        <fullName evidence="1">Uncharacterized protein</fullName>
    </submittedName>
</protein>
<dbReference type="STRING" id="454136.NIES2119_16020"/>
<sequence length="101" mass="11873">MRADYKVSNSFEIAKAGGKHSGFYNQYVNKPDLEIQKAIRSLEKRIAEHQSWIQNPELHIPNFSSLDPRQQRALVEDKWLSDIARQQEQKIILEGILQERR</sequence>
<accession>A0A1U7IHC8</accession>
<dbReference type="AlphaFoldDB" id="A0A1U7IHC8"/>
<name>A0A1U7IHC8_9CYAN</name>
<comment type="caution">
    <text evidence="1">The sequence shown here is derived from an EMBL/GenBank/DDBJ whole genome shotgun (WGS) entry which is preliminary data.</text>
</comment>
<dbReference type="EMBL" id="MRCE01000015">
    <property type="protein sequence ID" value="OKH36545.1"/>
    <property type="molecule type" value="Genomic_DNA"/>
</dbReference>
<dbReference type="Proteomes" id="UP000185860">
    <property type="component" value="Unassembled WGS sequence"/>
</dbReference>
<organism evidence="1 2">
    <name type="scientific">[Phormidium ambiguum] IAM M-71</name>
    <dbReference type="NCBI Taxonomy" id="454136"/>
    <lineage>
        <taxon>Bacteria</taxon>
        <taxon>Bacillati</taxon>
        <taxon>Cyanobacteriota</taxon>
        <taxon>Cyanophyceae</taxon>
        <taxon>Oscillatoriophycideae</taxon>
        <taxon>Aerosakkonematales</taxon>
        <taxon>Aerosakkonemataceae</taxon>
        <taxon>Floridanema</taxon>
    </lineage>
</organism>
<proteinExistence type="predicted"/>
<evidence type="ECO:0000313" key="2">
    <source>
        <dbReference type="Proteomes" id="UP000185860"/>
    </source>
</evidence>
<reference evidence="1 2" key="1">
    <citation type="submission" date="2016-11" db="EMBL/GenBank/DDBJ databases">
        <title>Draft Genome Sequences of Nine Cyanobacterial Strains from Diverse Habitats.</title>
        <authorList>
            <person name="Zhu T."/>
            <person name="Hou S."/>
            <person name="Lu X."/>
            <person name="Hess W.R."/>
        </authorList>
    </citation>
    <scope>NUCLEOTIDE SEQUENCE [LARGE SCALE GENOMIC DNA]</scope>
    <source>
        <strain evidence="1 2">IAM M-71</strain>
    </source>
</reference>